<proteinExistence type="predicted"/>
<feature type="compositionally biased region" description="Polar residues" evidence="1">
    <location>
        <begin position="458"/>
        <end position="493"/>
    </location>
</feature>
<dbReference type="InterPro" id="IPR000467">
    <property type="entry name" value="G_patch_dom"/>
</dbReference>
<dbReference type="Proteomes" id="UP001314205">
    <property type="component" value="Unassembled WGS sequence"/>
</dbReference>
<dbReference type="Pfam" id="PF01585">
    <property type="entry name" value="G-patch"/>
    <property type="match status" value="1"/>
</dbReference>
<dbReference type="SMART" id="SM00443">
    <property type="entry name" value="G_patch"/>
    <property type="match status" value="1"/>
</dbReference>
<feature type="compositionally biased region" description="Polar residues" evidence="1">
    <location>
        <begin position="641"/>
        <end position="657"/>
    </location>
</feature>
<dbReference type="PROSITE" id="PS50174">
    <property type="entry name" value="G_PATCH"/>
    <property type="match status" value="1"/>
</dbReference>
<evidence type="ECO:0000259" key="2">
    <source>
        <dbReference type="PROSITE" id="PS50174"/>
    </source>
</evidence>
<feature type="region of interest" description="Disordered" evidence="1">
    <location>
        <begin position="514"/>
        <end position="551"/>
    </location>
</feature>
<feature type="region of interest" description="Disordered" evidence="1">
    <location>
        <begin position="606"/>
        <end position="657"/>
    </location>
</feature>
<evidence type="ECO:0000256" key="1">
    <source>
        <dbReference type="SAM" id="MobiDB-lite"/>
    </source>
</evidence>
<gene>
    <name evidence="3" type="ORF">PARMNEM_LOCUS13040</name>
</gene>
<evidence type="ECO:0000313" key="3">
    <source>
        <dbReference type="EMBL" id="CAK1593223.1"/>
    </source>
</evidence>
<feature type="compositionally biased region" description="Basic and acidic residues" evidence="1">
    <location>
        <begin position="532"/>
        <end position="549"/>
    </location>
</feature>
<accession>A0AAV1LE34</accession>
<protein>
    <recommendedName>
        <fullName evidence="2">G-patch domain-containing protein</fullName>
    </recommendedName>
</protein>
<feature type="domain" description="G-patch" evidence="2">
    <location>
        <begin position="565"/>
        <end position="611"/>
    </location>
</feature>
<feature type="compositionally biased region" description="Polar residues" evidence="1">
    <location>
        <begin position="514"/>
        <end position="531"/>
    </location>
</feature>
<feature type="compositionally biased region" description="Basic and acidic residues" evidence="1">
    <location>
        <begin position="610"/>
        <end position="620"/>
    </location>
</feature>
<feature type="compositionally biased region" description="Polar residues" evidence="1">
    <location>
        <begin position="418"/>
        <end position="448"/>
    </location>
</feature>
<dbReference type="Pfam" id="PF16012">
    <property type="entry name" value="DUF4780"/>
    <property type="match status" value="1"/>
</dbReference>
<keyword evidence="4" id="KW-1185">Reference proteome</keyword>
<dbReference type="EMBL" id="CAVLGL010000088">
    <property type="protein sequence ID" value="CAK1593223.1"/>
    <property type="molecule type" value="Genomic_DNA"/>
</dbReference>
<evidence type="ECO:0000313" key="4">
    <source>
        <dbReference type="Proteomes" id="UP001314205"/>
    </source>
</evidence>
<dbReference type="AlphaFoldDB" id="A0AAV1LE34"/>
<feature type="region of interest" description="Disordered" evidence="1">
    <location>
        <begin position="278"/>
        <end position="302"/>
    </location>
</feature>
<feature type="region of interest" description="Disordered" evidence="1">
    <location>
        <begin position="418"/>
        <end position="500"/>
    </location>
</feature>
<name>A0AAV1LE34_9NEOP</name>
<reference evidence="3 4" key="1">
    <citation type="submission" date="2023-11" db="EMBL/GenBank/DDBJ databases">
        <authorList>
            <person name="Hedman E."/>
            <person name="Englund M."/>
            <person name="Stromberg M."/>
            <person name="Nyberg Akerstrom W."/>
            <person name="Nylinder S."/>
            <person name="Jareborg N."/>
            <person name="Kallberg Y."/>
            <person name="Kronander E."/>
        </authorList>
    </citation>
    <scope>NUCLEOTIDE SEQUENCE [LARGE SCALE GENOMIC DNA]</scope>
</reference>
<dbReference type="InterPro" id="IPR031961">
    <property type="entry name" value="DUF4780"/>
</dbReference>
<comment type="caution">
    <text evidence="3">The sequence shown here is derived from an EMBL/GenBank/DDBJ whole genome shotgun (WGS) entry which is preliminary data.</text>
</comment>
<dbReference type="GO" id="GO:0003676">
    <property type="term" value="F:nucleic acid binding"/>
    <property type="evidence" value="ECO:0007669"/>
    <property type="project" value="InterPro"/>
</dbReference>
<organism evidence="3 4">
    <name type="scientific">Parnassius mnemosyne</name>
    <name type="common">clouded apollo</name>
    <dbReference type="NCBI Taxonomy" id="213953"/>
    <lineage>
        <taxon>Eukaryota</taxon>
        <taxon>Metazoa</taxon>
        <taxon>Ecdysozoa</taxon>
        <taxon>Arthropoda</taxon>
        <taxon>Hexapoda</taxon>
        <taxon>Insecta</taxon>
        <taxon>Pterygota</taxon>
        <taxon>Neoptera</taxon>
        <taxon>Endopterygota</taxon>
        <taxon>Lepidoptera</taxon>
        <taxon>Glossata</taxon>
        <taxon>Ditrysia</taxon>
        <taxon>Papilionoidea</taxon>
        <taxon>Papilionidae</taxon>
        <taxon>Parnassiinae</taxon>
        <taxon>Parnassini</taxon>
        <taxon>Parnassius</taxon>
        <taxon>Driopa</taxon>
    </lineage>
</organism>
<sequence length="1277" mass="145237">MICDNSLLSPIQNDTNLPFSNSTIFQKSLELENVEGMENEITTFEKFLNVLHPKLVADYLKLALLFLKSSQTSLTLPNVSNLKTFFIKIVNNPNNLGCTMFDDTSKQIAMEINEILQYNKESYQFVYAYDNGNCSQKELVLKKKYFEGSSNLLERSSHDNQVSIAEDNVSKNQGGEERQGNLITSDFKHQWLTTTLSFIKNNKLSTLEYPEMPGACTDFIEYTINHCNNKHDIDLNLKPLYASIWEAMTIFKLKYDFLLKSNVRSSNTVQLTLEKIPKKQDSVNTNPEGNKDKSNKSAKRLKERQKMIKKKTAVMDAVPIDFVMDSLKRIVEFMEDQFSASIVFKNVTPKEWKFLMNVKAIVRNRHILITELSPAMNDLLKRIGAANINAFSLVLNENTFKNKKRNVTLEKIPKYITQTSPKNSPQLNRSISRCSPQERNAQPTFDESSPSDKLLKALTTSTKNDDCTSVSSMEIKSQSTSGVNETDLNSPSLKSRHTSIERRTISQKPIINFQSAGSVDPTSNENITPTKENWHSGNKERGRSHERRHDRMKSKLLKAMSVPLESDIGLRMMRLMGWNGGALGTRGEGIVEPIIPDLGIITGAGLGHSAEPKRRAESFKRKNKSSRTNCIGPSDGDSYEKTLTGTDSGHSNITNKDTLSENVSSTVYSINSDDDNIHEKTAIEGDLAQLTQSKYEKNKIVRTRLKIFGEILEFLCSDVMNKTVVFEKKLNNNEKKFLKPAIKSFNNRSNISFNNKEECDLIDKIRNEMLLNRAVVIEANFTKAAKVLHLSKTINKIDLQIPIMKRLEERTKYINDNDTQNYAETDSVQGMKILSIDKFISTMDSMQSYGVYNEISFKALAYRLMMLEEILEFIEKDESERIYCTDTDMLKYMKFVKNFITSINERRKDKQVTAIEESVAEQILNSLGNSYLIFECDRRLKQMKLKKMVYETKLMNSPKSEPTLLNAFDPTSDLASTNKNEEEEVSQTENVIQYDTYEPVSCILESKNAKDVKIDDLNERELSNEDIEMIDLTSDDISVTCVENVISGESGEVPKHIIDLGNAILESEVHVGTSEKEIKVNNQTESPISKQIRTESEKSQVEYAKKGLVKSFKDVSILPNNPEEKMSLNLVKTVQNLISDSIDRSKDFLPLLQCHGLIDDRVVYSCYNENTYSWLRNVINDQFLMVDTSCASEDRHKLQMKLKTVIDNDNVEAILNRLKLYNSGLDTSTWTVANKIVCNDSTVLDLVVDDNAFHFISQSNFSLFAGVDKAKFSVIWY</sequence>